<evidence type="ECO:0000313" key="3">
    <source>
        <dbReference type="EMBL" id="GAA5483617.1"/>
    </source>
</evidence>
<dbReference type="Pfam" id="PF13517">
    <property type="entry name" value="FG-GAP_3"/>
    <property type="match status" value="3"/>
</dbReference>
<organism evidence="3 4">
    <name type="scientific">Haloferula sargassicola</name>
    <dbReference type="NCBI Taxonomy" id="490096"/>
    <lineage>
        <taxon>Bacteria</taxon>
        <taxon>Pseudomonadati</taxon>
        <taxon>Verrucomicrobiota</taxon>
        <taxon>Verrucomicrobiia</taxon>
        <taxon>Verrucomicrobiales</taxon>
        <taxon>Verrucomicrobiaceae</taxon>
        <taxon>Haloferula</taxon>
    </lineage>
</organism>
<dbReference type="RefSeq" id="WP_353567728.1">
    <property type="nucleotide sequence ID" value="NZ_BAABRI010000016.1"/>
</dbReference>
<dbReference type="PANTHER" id="PTHR46580:SF4">
    <property type="entry name" value="ATP_GTP-BINDING PROTEIN"/>
    <property type="match status" value="1"/>
</dbReference>
<dbReference type="InterPro" id="IPR013517">
    <property type="entry name" value="FG-GAP"/>
</dbReference>
<evidence type="ECO:0008006" key="5">
    <source>
        <dbReference type="Google" id="ProtNLM"/>
    </source>
</evidence>
<feature type="region of interest" description="Disordered" evidence="2">
    <location>
        <begin position="828"/>
        <end position="851"/>
    </location>
</feature>
<accession>A0ABP9USD5</accession>
<reference evidence="3 4" key="1">
    <citation type="submission" date="2024-02" db="EMBL/GenBank/DDBJ databases">
        <title>Haloferula sargassicola NBRC 104335.</title>
        <authorList>
            <person name="Ichikawa N."/>
            <person name="Katano-Makiyama Y."/>
            <person name="Hidaka K."/>
        </authorList>
    </citation>
    <scope>NUCLEOTIDE SEQUENCE [LARGE SCALE GENOMIC DNA]</scope>
    <source>
        <strain evidence="3 4">NBRC 104335</strain>
    </source>
</reference>
<comment type="caution">
    <text evidence="3">The sequence shown here is derived from an EMBL/GenBank/DDBJ whole genome shotgun (WGS) entry which is preliminary data.</text>
</comment>
<keyword evidence="4" id="KW-1185">Reference proteome</keyword>
<keyword evidence="1" id="KW-0732">Signal</keyword>
<dbReference type="EMBL" id="BAABRI010000016">
    <property type="protein sequence ID" value="GAA5483617.1"/>
    <property type="molecule type" value="Genomic_DNA"/>
</dbReference>
<dbReference type="InterPro" id="IPR028994">
    <property type="entry name" value="Integrin_alpha_N"/>
</dbReference>
<protein>
    <recommendedName>
        <fullName evidence="5">VCBS repeat-containing protein</fullName>
    </recommendedName>
</protein>
<dbReference type="Gene3D" id="2.130.10.130">
    <property type="entry name" value="Integrin alpha, N-terminal"/>
    <property type="match status" value="3"/>
</dbReference>
<dbReference type="PANTHER" id="PTHR46580">
    <property type="entry name" value="SENSOR KINASE-RELATED"/>
    <property type="match status" value="1"/>
</dbReference>
<dbReference type="SUPFAM" id="SSF69318">
    <property type="entry name" value="Integrin alpha N-terminal domain"/>
    <property type="match status" value="2"/>
</dbReference>
<proteinExistence type="predicted"/>
<sequence length="851" mass="87644">MKRKLASPGNAHGPSGRRVALASLPILALWLIVAGCRPIIHEIVQEIAAGAGVKEEVILELFFGGTWTRAEVRTTAGATTGDLKVTYTGPPGEVSFTHSDIGYTTDHVIADFDNDGEKDDIAYTVDSTVDKVFVQVLHGNTFQLTQQIDLGTSYPSGIAAMNLNPDVDGHIDLVIACPTTNLSTTAGTYRVFSGNGDGTFSAGPVQDPIGGAPVDVALGFFNADPDPDLVIADGNASNMRLVVKPGGPGDSFGTSVSLASPIQPAEVRVVDFNPDVDDHDDIVSNGAIYLGDGSGGFPTVIPIGEGIRSEALDVGDLNGDGLPDVVLGSPQKDMGYVFFNGGGGTIDASATRRFPLNGSPLQVCIADLAGRGVADLLFTNAGGDPTRILGAGGGGFYWPQAVPMVANYAASNAAKSAAVADFTGDDLPDIAVANGGISDGTGSVWGNGTGVKILPGTGGGRFGAPVALNLPGDQIVAGDWDQDGDLDLAILAIGFNEMELVVALNDGSGGFPAAGVTTTGLGGSDGNDANLSTLRTGLVNADADPDLVIAHRGTGAVLVLTGDDAATFAAETPIAIGSKPSDLLLVDLNGDHKLDWVASVEGTRAVSSPPPDGAIAVRLGNGDGTFAAAPNVLSGVFPVGLVAADFNGDAKPDLATVTRTDAGSAWIIRLHEGLGTGGFAAPIIWDDEQTSVSRLVAMDADRDGKADLGISRAGQRLWLLRGQGDFTFTPFTTAGIGGSNLLATDLNLDGWPDLVCPSGKGYVTYFVNPIPGLGIKLPVLETARTGGHLLLSWSRFYPEYHLTETPDPAAGFSPSSRSATLSEDELSYDLPIDLTDPNEPRKNFFRLETEE</sequence>
<evidence type="ECO:0000256" key="2">
    <source>
        <dbReference type="SAM" id="MobiDB-lite"/>
    </source>
</evidence>
<dbReference type="Proteomes" id="UP001476282">
    <property type="component" value="Unassembled WGS sequence"/>
</dbReference>
<feature type="compositionally biased region" description="Basic and acidic residues" evidence="2">
    <location>
        <begin position="838"/>
        <end position="851"/>
    </location>
</feature>
<evidence type="ECO:0000313" key="4">
    <source>
        <dbReference type="Proteomes" id="UP001476282"/>
    </source>
</evidence>
<evidence type="ECO:0000256" key="1">
    <source>
        <dbReference type="ARBA" id="ARBA00022729"/>
    </source>
</evidence>
<name>A0ABP9USD5_9BACT</name>
<gene>
    <name evidence="3" type="ORF">Hsar01_02851</name>
</gene>